<dbReference type="RefSeq" id="WP_150442387.1">
    <property type="nucleotide sequence ID" value="NZ_VYKL01000044.1"/>
</dbReference>
<feature type="transmembrane region" description="Helical" evidence="1">
    <location>
        <begin position="158"/>
        <end position="179"/>
    </location>
</feature>
<name>A0A5J5H301_9BACI</name>
<feature type="transmembrane region" description="Helical" evidence="1">
    <location>
        <begin position="12"/>
        <end position="29"/>
    </location>
</feature>
<dbReference type="EMBL" id="VYKL01000044">
    <property type="protein sequence ID" value="KAA9014910.1"/>
    <property type="molecule type" value="Genomic_DNA"/>
</dbReference>
<gene>
    <name evidence="2" type="ORF">F4V44_23220</name>
</gene>
<reference evidence="2 3" key="1">
    <citation type="submission" date="2019-09" db="EMBL/GenBank/DDBJ databases">
        <title>Whole genome sequences of isolates from the Mars Exploration Rovers.</title>
        <authorList>
            <person name="Seuylemezian A."/>
            <person name="Vaishampayan P."/>
        </authorList>
    </citation>
    <scope>NUCLEOTIDE SEQUENCE [LARGE SCALE GENOMIC DNA]</scope>
    <source>
        <strain evidence="2 3">MER_TA_151</strain>
    </source>
</reference>
<dbReference type="OrthoDB" id="2942986at2"/>
<accession>A0A5J5H301</accession>
<keyword evidence="3" id="KW-1185">Reference proteome</keyword>
<feature type="transmembrane region" description="Helical" evidence="1">
    <location>
        <begin position="130"/>
        <end position="149"/>
    </location>
</feature>
<keyword evidence="1" id="KW-1133">Transmembrane helix</keyword>
<organism evidence="2 3">
    <name type="scientific">Niallia endozanthoxylica</name>
    <dbReference type="NCBI Taxonomy" id="2036016"/>
    <lineage>
        <taxon>Bacteria</taxon>
        <taxon>Bacillati</taxon>
        <taxon>Bacillota</taxon>
        <taxon>Bacilli</taxon>
        <taxon>Bacillales</taxon>
        <taxon>Bacillaceae</taxon>
        <taxon>Niallia</taxon>
    </lineage>
</organism>
<evidence type="ECO:0000313" key="2">
    <source>
        <dbReference type="EMBL" id="KAA9014910.1"/>
    </source>
</evidence>
<comment type="caution">
    <text evidence="2">The sequence shown here is derived from an EMBL/GenBank/DDBJ whole genome shotgun (WGS) entry which is preliminary data.</text>
</comment>
<keyword evidence="1" id="KW-0812">Transmembrane</keyword>
<evidence type="ECO:0000313" key="3">
    <source>
        <dbReference type="Proteomes" id="UP000326671"/>
    </source>
</evidence>
<protein>
    <submittedName>
        <fullName evidence="2">Uncharacterized protein</fullName>
    </submittedName>
</protein>
<sequence>MFKRSNNSNKIYYLGLIFLHSVLLLYVFCKKNNKREIFLTFLSLMGLTYHFEYPIYILKGYKYKTNIIKNKEQDNSFGSVLSQGLFVPSAAIFISAFNFGWSIKLLFTIYFALIERCFLKLNIYKNNWWRTTYTSILIFTFFFISDVLYKGIRGGNKLILKLTLNNVFHVTYMNVLFLLSMFKKFKYQPVSFTTKPWYYHYAFVKIYTVIETIMTTYFLEQKKKWKRFLPILITLICDSFFHKIKILKVKGSYWAYLFQARFVPHLMAFLFKKWIEKYE</sequence>
<evidence type="ECO:0000256" key="1">
    <source>
        <dbReference type="SAM" id="Phobius"/>
    </source>
</evidence>
<dbReference type="AlphaFoldDB" id="A0A5J5H301"/>
<feature type="transmembrane region" description="Helical" evidence="1">
    <location>
        <begin position="199"/>
        <end position="219"/>
    </location>
</feature>
<feature type="transmembrane region" description="Helical" evidence="1">
    <location>
        <begin position="36"/>
        <end position="57"/>
    </location>
</feature>
<dbReference type="Proteomes" id="UP000326671">
    <property type="component" value="Unassembled WGS sequence"/>
</dbReference>
<proteinExistence type="predicted"/>
<keyword evidence="1" id="KW-0472">Membrane</keyword>